<feature type="signal peptide" evidence="2">
    <location>
        <begin position="1"/>
        <end position="28"/>
    </location>
</feature>
<dbReference type="PIRSF" id="PIRSF017082">
    <property type="entry name" value="YflP"/>
    <property type="match status" value="1"/>
</dbReference>
<dbReference type="PROSITE" id="PS51257">
    <property type="entry name" value="PROKAR_LIPOPROTEIN"/>
    <property type="match status" value="1"/>
</dbReference>
<dbReference type="Proteomes" id="UP000541185">
    <property type="component" value="Unassembled WGS sequence"/>
</dbReference>
<dbReference type="CDD" id="cd07012">
    <property type="entry name" value="PBP2_Bug_TTT"/>
    <property type="match status" value="1"/>
</dbReference>
<dbReference type="InterPro" id="IPR042100">
    <property type="entry name" value="Bug_dom1"/>
</dbReference>
<dbReference type="Gene3D" id="3.40.190.10">
    <property type="entry name" value="Periplasmic binding protein-like II"/>
    <property type="match status" value="1"/>
</dbReference>
<comment type="similarity">
    <text evidence="1">Belongs to the UPF0065 (bug) family.</text>
</comment>
<dbReference type="SUPFAM" id="SSF53850">
    <property type="entry name" value="Periplasmic binding protein-like II"/>
    <property type="match status" value="1"/>
</dbReference>
<gene>
    <name evidence="3" type="ORF">HHL11_33600</name>
</gene>
<comment type="caution">
    <text evidence="3">The sequence shown here is derived from an EMBL/GenBank/DDBJ whole genome shotgun (WGS) entry which is preliminary data.</text>
</comment>
<reference evidence="3 4" key="1">
    <citation type="submission" date="2020-04" db="EMBL/GenBank/DDBJ databases">
        <title>Ramlibacter sp. G-1-2-2 isolated from soil.</title>
        <authorList>
            <person name="Dahal R.H."/>
        </authorList>
    </citation>
    <scope>NUCLEOTIDE SEQUENCE [LARGE SCALE GENOMIC DNA]</scope>
    <source>
        <strain evidence="3 4">G-1-2-2</strain>
    </source>
</reference>
<sequence length="329" mass="34251">MKALNKWFRGLAASAIAAACAIAVPVSAQNYPGKAVTLIVPFPAGGVTDASARLVARKLAEELKQPVVVENRPGAGASIGANAVAKAAPDGYTLLVGTMANIVVNPYVYKDRLPYDPRKDLAPVHGMMGLPLVIVARADRPYKTIQGVVEAARKKPQTVTFASAGNGSVAHLAGELFQAETKSSLVHVPYKGSAPAITDLLGGMVDLAFDYASTTEQNIKAGKLTGLAVTGNKRLPSLPNVPTLGEAGFPNAEVTSWIGIFAPAATPAPVLHTLDTAMATVLKDKEVLDGFAAAGGTALPLGATEFKGFIESEHRRWKPVIEKANIQAN</sequence>
<evidence type="ECO:0000256" key="1">
    <source>
        <dbReference type="ARBA" id="ARBA00006987"/>
    </source>
</evidence>
<protein>
    <submittedName>
        <fullName evidence="3">Tripartite tricarboxylate transporter substrate binding protein</fullName>
    </submittedName>
</protein>
<dbReference type="Pfam" id="PF03401">
    <property type="entry name" value="TctC"/>
    <property type="match status" value="1"/>
</dbReference>
<keyword evidence="4" id="KW-1185">Reference proteome</keyword>
<dbReference type="EMBL" id="JABBFX010000007">
    <property type="protein sequence ID" value="NML48719.1"/>
    <property type="molecule type" value="Genomic_DNA"/>
</dbReference>
<proteinExistence type="inferred from homology"/>
<dbReference type="RefSeq" id="WP_169423056.1">
    <property type="nucleotide sequence ID" value="NZ_JABBFX010000007.1"/>
</dbReference>
<dbReference type="AlphaFoldDB" id="A0A848HH12"/>
<evidence type="ECO:0000256" key="2">
    <source>
        <dbReference type="SAM" id="SignalP"/>
    </source>
</evidence>
<evidence type="ECO:0000313" key="3">
    <source>
        <dbReference type="EMBL" id="NML48719.1"/>
    </source>
</evidence>
<dbReference type="PANTHER" id="PTHR42928">
    <property type="entry name" value="TRICARBOXYLATE-BINDING PROTEIN"/>
    <property type="match status" value="1"/>
</dbReference>
<dbReference type="PANTHER" id="PTHR42928:SF5">
    <property type="entry name" value="BLR1237 PROTEIN"/>
    <property type="match status" value="1"/>
</dbReference>
<dbReference type="InterPro" id="IPR005064">
    <property type="entry name" value="BUG"/>
</dbReference>
<name>A0A848HH12_9BURK</name>
<organism evidence="3 4">
    <name type="scientific">Ramlibacter agri</name>
    <dbReference type="NCBI Taxonomy" id="2728837"/>
    <lineage>
        <taxon>Bacteria</taxon>
        <taxon>Pseudomonadati</taxon>
        <taxon>Pseudomonadota</taxon>
        <taxon>Betaproteobacteria</taxon>
        <taxon>Burkholderiales</taxon>
        <taxon>Comamonadaceae</taxon>
        <taxon>Ramlibacter</taxon>
    </lineage>
</organism>
<accession>A0A848HH12</accession>
<keyword evidence="2" id="KW-0732">Signal</keyword>
<evidence type="ECO:0000313" key="4">
    <source>
        <dbReference type="Proteomes" id="UP000541185"/>
    </source>
</evidence>
<feature type="chain" id="PRO_5032478428" evidence="2">
    <location>
        <begin position="29"/>
        <end position="329"/>
    </location>
</feature>
<dbReference type="Gene3D" id="3.40.190.150">
    <property type="entry name" value="Bordetella uptake gene, domain 1"/>
    <property type="match status" value="1"/>
</dbReference>